<dbReference type="GO" id="GO:0000166">
    <property type="term" value="F:nucleotide binding"/>
    <property type="evidence" value="ECO:0007669"/>
    <property type="project" value="UniProtKB-KW"/>
</dbReference>
<dbReference type="GO" id="GO:1990133">
    <property type="term" value="C:molybdopterin adenylyltransferase complex"/>
    <property type="evidence" value="ECO:0007669"/>
    <property type="project" value="TreeGrafter"/>
</dbReference>
<evidence type="ECO:0000256" key="9">
    <source>
        <dbReference type="ARBA" id="ARBA00076711"/>
    </source>
</evidence>
<dbReference type="NCBIfam" id="TIGR01682">
    <property type="entry name" value="moaD"/>
    <property type="match status" value="1"/>
</dbReference>
<dbReference type="FunFam" id="3.10.20.30:FF:000010">
    <property type="entry name" value="Molybdopterin synthase sulfur carrier subunit"/>
    <property type="match status" value="1"/>
</dbReference>
<protein>
    <recommendedName>
        <fullName evidence="5">Molybdopterin synthase sulfur carrier subunit</fullName>
    </recommendedName>
    <alternativeName>
        <fullName evidence="11">MPT synthase subunit 1</fullName>
    </alternativeName>
    <alternativeName>
        <fullName evidence="8">Molybdenum cofactor biosynthesis protein D</fullName>
    </alternativeName>
    <alternativeName>
        <fullName evidence="10">Molybdopterin-converting factor small subunit</fullName>
    </alternativeName>
    <alternativeName>
        <fullName evidence="9">Molybdopterin-converting factor subunit 1</fullName>
    </alternativeName>
    <alternativeName>
        <fullName evidence="12">Sulfur carrier protein MoaD</fullName>
    </alternativeName>
</protein>
<evidence type="ECO:0000256" key="11">
    <source>
        <dbReference type="ARBA" id="ARBA00078020"/>
    </source>
</evidence>
<organism evidence="13 14">
    <name type="scientific">Heyndrickxia oleronia</name>
    <dbReference type="NCBI Taxonomy" id="38875"/>
    <lineage>
        <taxon>Bacteria</taxon>
        <taxon>Bacillati</taxon>
        <taxon>Bacillota</taxon>
        <taxon>Bacilli</taxon>
        <taxon>Bacillales</taxon>
        <taxon>Bacillaceae</taxon>
        <taxon>Heyndrickxia</taxon>
    </lineage>
</organism>
<comment type="similarity">
    <text evidence="4">Belongs to the MoaD family.</text>
</comment>
<dbReference type="PANTHER" id="PTHR33359">
    <property type="entry name" value="MOLYBDOPTERIN SYNTHASE SULFUR CARRIER SUBUNIT"/>
    <property type="match status" value="1"/>
</dbReference>
<comment type="function">
    <text evidence="6">Involved in sulfur transfer in the conversion of molybdopterin precursor Z to molybdopterin.</text>
</comment>
<keyword evidence="14" id="KW-1185">Reference proteome</keyword>
<dbReference type="CDD" id="cd00754">
    <property type="entry name" value="Ubl_MoaD"/>
    <property type="match status" value="1"/>
</dbReference>
<dbReference type="AlphaFoldDB" id="A0A8E2IBA9"/>
<dbReference type="Gene3D" id="3.10.20.30">
    <property type="match status" value="1"/>
</dbReference>
<dbReference type="Proteomes" id="UP000189761">
    <property type="component" value="Unassembled WGS sequence"/>
</dbReference>
<accession>A0A8E2IBA9</accession>
<comment type="subunit">
    <text evidence="7">Heterotetramer of 2 MoaD subunits and 2 MoaE subunits. Forms a stable heterotetrameric complex of 2 MoaD and 2 MoeB during adenylation of MoaD by MoeB. During catalysis MoaD shuttles between the two heterotetrameric complexes.</text>
</comment>
<dbReference type="EMBL" id="MTLA01000055">
    <property type="protein sequence ID" value="OOP69390.1"/>
    <property type="molecule type" value="Genomic_DNA"/>
</dbReference>
<evidence type="ECO:0000256" key="1">
    <source>
        <dbReference type="ARBA" id="ARBA00005046"/>
    </source>
</evidence>
<evidence type="ECO:0000256" key="10">
    <source>
        <dbReference type="ARBA" id="ARBA00077809"/>
    </source>
</evidence>
<evidence type="ECO:0000256" key="3">
    <source>
        <dbReference type="ARBA" id="ARBA00023150"/>
    </source>
</evidence>
<sequence length="77" mass="8511">MIKVMLFAQLREQVGEAEIKIDAFEGSVKDLLDYLLEKYSLLNIENLMIAVNEEFSPTDTVLQKGDVVALIPPVSGG</sequence>
<name>A0A8E2IBA9_9BACI</name>
<dbReference type="InterPro" id="IPR012675">
    <property type="entry name" value="Beta-grasp_dom_sf"/>
</dbReference>
<comment type="caution">
    <text evidence="13">The sequence shown here is derived from an EMBL/GenBank/DDBJ whole genome shotgun (WGS) entry which is preliminary data.</text>
</comment>
<dbReference type="InterPro" id="IPR016155">
    <property type="entry name" value="Mopterin_synth/thiamin_S_b"/>
</dbReference>
<proteinExistence type="inferred from homology"/>
<dbReference type="Pfam" id="PF02597">
    <property type="entry name" value="ThiS"/>
    <property type="match status" value="1"/>
</dbReference>
<evidence type="ECO:0000313" key="14">
    <source>
        <dbReference type="Proteomes" id="UP000189761"/>
    </source>
</evidence>
<evidence type="ECO:0000256" key="4">
    <source>
        <dbReference type="ARBA" id="ARBA00024200"/>
    </source>
</evidence>
<dbReference type="InterPro" id="IPR044672">
    <property type="entry name" value="MOCS2A"/>
</dbReference>
<evidence type="ECO:0000256" key="12">
    <source>
        <dbReference type="ARBA" id="ARBA00078992"/>
    </source>
</evidence>
<evidence type="ECO:0000256" key="5">
    <source>
        <dbReference type="ARBA" id="ARBA00024247"/>
    </source>
</evidence>
<gene>
    <name evidence="13" type="ORF">BWZ43_05395</name>
</gene>
<reference evidence="13 14" key="1">
    <citation type="submission" date="2017-01" db="EMBL/GenBank/DDBJ databases">
        <title>Draft genome sequence of Bacillus oleronius.</title>
        <authorList>
            <person name="Allam M."/>
        </authorList>
    </citation>
    <scope>NUCLEOTIDE SEQUENCE [LARGE SCALE GENOMIC DNA]</scope>
    <source>
        <strain evidence="13 14">DSM 9356</strain>
    </source>
</reference>
<evidence type="ECO:0000256" key="2">
    <source>
        <dbReference type="ARBA" id="ARBA00022741"/>
    </source>
</evidence>
<evidence type="ECO:0000256" key="8">
    <source>
        <dbReference type="ARBA" id="ARBA00075076"/>
    </source>
</evidence>
<keyword evidence="2" id="KW-0547">Nucleotide-binding</keyword>
<dbReference type="SUPFAM" id="SSF54285">
    <property type="entry name" value="MoaD/ThiS"/>
    <property type="match status" value="1"/>
</dbReference>
<comment type="pathway">
    <text evidence="1">Cofactor biosynthesis; molybdopterin biosynthesis.</text>
</comment>
<keyword evidence="3" id="KW-0501">Molybdenum cofactor biosynthesis</keyword>
<dbReference type="GO" id="GO:0006777">
    <property type="term" value="P:Mo-molybdopterin cofactor biosynthetic process"/>
    <property type="evidence" value="ECO:0007669"/>
    <property type="project" value="UniProtKB-KW"/>
</dbReference>
<dbReference type="InterPro" id="IPR003749">
    <property type="entry name" value="ThiS/MoaD-like"/>
</dbReference>
<dbReference type="RefSeq" id="WP_078109666.1">
    <property type="nucleotide sequence ID" value="NZ_CP065424.1"/>
</dbReference>
<evidence type="ECO:0000313" key="13">
    <source>
        <dbReference type="EMBL" id="OOP69390.1"/>
    </source>
</evidence>
<dbReference type="UniPathway" id="UPA00344"/>
<evidence type="ECO:0000256" key="6">
    <source>
        <dbReference type="ARBA" id="ARBA00054425"/>
    </source>
</evidence>
<evidence type="ECO:0000256" key="7">
    <source>
        <dbReference type="ARBA" id="ARBA00063099"/>
    </source>
</evidence>
<dbReference type="PANTHER" id="PTHR33359:SF1">
    <property type="entry name" value="MOLYBDOPTERIN SYNTHASE SULFUR CARRIER SUBUNIT"/>
    <property type="match status" value="1"/>
</dbReference>